<dbReference type="AlphaFoldDB" id="A0AA40G4T9"/>
<accession>A0AA40G4T9</accession>
<gene>
    <name evidence="2" type="ORF">K0M31_018671</name>
</gene>
<dbReference type="Proteomes" id="UP001177670">
    <property type="component" value="Unassembled WGS sequence"/>
</dbReference>
<evidence type="ECO:0000313" key="3">
    <source>
        <dbReference type="Proteomes" id="UP001177670"/>
    </source>
</evidence>
<dbReference type="EMBL" id="JAHYIQ010000007">
    <property type="protein sequence ID" value="KAK1130545.1"/>
    <property type="molecule type" value="Genomic_DNA"/>
</dbReference>
<feature type="compositionally biased region" description="Basic and acidic residues" evidence="1">
    <location>
        <begin position="114"/>
        <end position="178"/>
    </location>
</feature>
<evidence type="ECO:0000313" key="2">
    <source>
        <dbReference type="EMBL" id="KAK1130545.1"/>
    </source>
</evidence>
<feature type="region of interest" description="Disordered" evidence="1">
    <location>
        <begin position="1"/>
        <end position="178"/>
    </location>
</feature>
<dbReference type="GO" id="GO:1990918">
    <property type="term" value="P:double-strand break repair involved in meiotic recombination"/>
    <property type="evidence" value="ECO:0007669"/>
    <property type="project" value="TreeGrafter"/>
</dbReference>
<protein>
    <submittedName>
        <fullName evidence="2">Uncharacterized protein</fullName>
    </submittedName>
</protein>
<feature type="compositionally biased region" description="Polar residues" evidence="1">
    <location>
        <begin position="18"/>
        <end position="29"/>
    </location>
</feature>
<dbReference type="GO" id="GO:0003678">
    <property type="term" value="F:DNA helicase activity"/>
    <property type="evidence" value="ECO:0007669"/>
    <property type="project" value="TreeGrafter"/>
</dbReference>
<dbReference type="PANTHER" id="PTHR11472:SF47">
    <property type="entry name" value="FANCONI ANEMIA GROUP J PROTEIN"/>
    <property type="match status" value="1"/>
</dbReference>
<name>A0AA40G4T9_9HYME</name>
<feature type="compositionally biased region" description="Polar residues" evidence="1">
    <location>
        <begin position="83"/>
        <end position="104"/>
    </location>
</feature>
<proteinExistence type="predicted"/>
<keyword evidence="3" id="KW-1185">Reference proteome</keyword>
<dbReference type="GO" id="GO:0005634">
    <property type="term" value="C:nucleus"/>
    <property type="evidence" value="ECO:0007669"/>
    <property type="project" value="TreeGrafter"/>
</dbReference>
<comment type="caution">
    <text evidence="2">The sequence shown here is derived from an EMBL/GenBank/DDBJ whole genome shotgun (WGS) entry which is preliminary data.</text>
</comment>
<reference evidence="2" key="1">
    <citation type="submission" date="2021-10" db="EMBL/GenBank/DDBJ databases">
        <title>Melipona bicolor Genome sequencing and assembly.</title>
        <authorList>
            <person name="Araujo N.S."/>
            <person name="Arias M.C."/>
        </authorList>
    </citation>
    <scope>NUCLEOTIDE SEQUENCE</scope>
    <source>
        <strain evidence="2">USP_2M_L1-L4_2017</strain>
        <tissue evidence="2">Whole body</tissue>
    </source>
</reference>
<dbReference type="Gene3D" id="3.40.50.300">
    <property type="entry name" value="P-loop containing nucleotide triphosphate hydrolases"/>
    <property type="match status" value="1"/>
</dbReference>
<dbReference type="InterPro" id="IPR027417">
    <property type="entry name" value="P-loop_NTPase"/>
</dbReference>
<sequence>MNRLTLKKLDSPDECLPETSTGKSCTDQSIYKLVQTDSSNSSDSLISDDEETMPEVEEHEDIDPCDMNTKLKTTEPYGKMKRSLSNYRYKNNSDSFGEFQSTESRYTHERKKQKNDAETIETEIKQEPNRKVEETEIKQEPSRKVEETEIKQEPSRKVEETEIKQEPNRKVEETEIKQEPNRKVEETVAQVAIQHEEMIAGIKVKFPVKPDSSQIDIAHKVIQCCMKEENCLLESPSESGRILALLCSVLAWHDHHVGEFKKLIKQLQITTLSRI</sequence>
<feature type="compositionally biased region" description="Acidic residues" evidence="1">
    <location>
        <begin position="46"/>
        <end position="64"/>
    </location>
</feature>
<evidence type="ECO:0000256" key="1">
    <source>
        <dbReference type="SAM" id="MobiDB-lite"/>
    </source>
</evidence>
<dbReference type="PANTHER" id="PTHR11472">
    <property type="entry name" value="DNA REPAIR DEAD HELICASE RAD3/XP-D SUBFAMILY MEMBER"/>
    <property type="match status" value="1"/>
</dbReference>
<dbReference type="InterPro" id="IPR045028">
    <property type="entry name" value="DinG/Rad3-like"/>
</dbReference>
<organism evidence="2 3">
    <name type="scientific">Melipona bicolor</name>
    <dbReference type="NCBI Taxonomy" id="60889"/>
    <lineage>
        <taxon>Eukaryota</taxon>
        <taxon>Metazoa</taxon>
        <taxon>Ecdysozoa</taxon>
        <taxon>Arthropoda</taxon>
        <taxon>Hexapoda</taxon>
        <taxon>Insecta</taxon>
        <taxon>Pterygota</taxon>
        <taxon>Neoptera</taxon>
        <taxon>Endopterygota</taxon>
        <taxon>Hymenoptera</taxon>
        <taxon>Apocrita</taxon>
        <taxon>Aculeata</taxon>
        <taxon>Apoidea</taxon>
        <taxon>Anthophila</taxon>
        <taxon>Apidae</taxon>
        <taxon>Melipona</taxon>
    </lineage>
</organism>
<dbReference type="GO" id="GO:0006289">
    <property type="term" value="P:nucleotide-excision repair"/>
    <property type="evidence" value="ECO:0007669"/>
    <property type="project" value="TreeGrafter"/>
</dbReference>